<gene>
    <name evidence="2" type="ORF">CGE01nite_30840</name>
</gene>
<feature type="region of interest" description="Disordered" evidence="1">
    <location>
        <begin position="1"/>
        <end position="49"/>
    </location>
</feature>
<keyword evidence="3" id="KW-1185">Reference proteome</keyword>
<comment type="caution">
    <text evidence="2">The sequence shown here is derived from an EMBL/GenBank/DDBJ whole genome shotgun (WGS) entry which is preliminary data.</text>
</comment>
<dbReference type="Proteomes" id="UP000320461">
    <property type="component" value="Unassembled WGS sequence"/>
</dbReference>
<feature type="compositionally biased region" description="Basic and acidic residues" evidence="1">
    <location>
        <begin position="1"/>
        <end position="12"/>
    </location>
</feature>
<proteinExistence type="predicted"/>
<accession>A0A4Y3KPK4</accession>
<protein>
    <submittedName>
        <fullName evidence="2">Uncharacterized protein</fullName>
    </submittedName>
</protein>
<evidence type="ECO:0000256" key="1">
    <source>
        <dbReference type="SAM" id="MobiDB-lite"/>
    </source>
</evidence>
<name>A0A4Y3KPK4_9CELL</name>
<reference evidence="2 3" key="1">
    <citation type="submission" date="2019-06" db="EMBL/GenBank/DDBJ databases">
        <title>Whole genome shotgun sequence of Cellulomonas gelida NBRC 3748.</title>
        <authorList>
            <person name="Hosoyama A."/>
            <person name="Uohara A."/>
            <person name="Ohji S."/>
            <person name="Ichikawa N."/>
        </authorList>
    </citation>
    <scope>NUCLEOTIDE SEQUENCE [LARGE SCALE GENOMIC DNA]</scope>
    <source>
        <strain evidence="2 3">NBRC 3748</strain>
    </source>
</reference>
<evidence type="ECO:0000313" key="3">
    <source>
        <dbReference type="Proteomes" id="UP000320461"/>
    </source>
</evidence>
<dbReference type="AlphaFoldDB" id="A0A4Y3KPK4"/>
<organism evidence="2 3">
    <name type="scientific">Cellulomonas gelida</name>
    <dbReference type="NCBI Taxonomy" id="1712"/>
    <lineage>
        <taxon>Bacteria</taxon>
        <taxon>Bacillati</taxon>
        <taxon>Actinomycetota</taxon>
        <taxon>Actinomycetes</taxon>
        <taxon>Micrococcales</taxon>
        <taxon>Cellulomonadaceae</taxon>
        <taxon>Cellulomonas</taxon>
    </lineage>
</organism>
<sequence>MGSDGSRDDRRPARGGTGNGVAPRRGTRSADPLRAAPVRGVSDARAARARELHRQAAEADELAARCRAERDRLITGLRAEDPARWSYSALAAAVGCSRELIALVTRRSR</sequence>
<dbReference type="EMBL" id="BJLQ01000052">
    <property type="protein sequence ID" value="GEA85833.1"/>
    <property type="molecule type" value="Genomic_DNA"/>
</dbReference>
<evidence type="ECO:0000313" key="2">
    <source>
        <dbReference type="EMBL" id="GEA85833.1"/>
    </source>
</evidence>